<reference evidence="8 9" key="1">
    <citation type="submission" date="2022-10" db="EMBL/GenBank/DDBJ databases">
        <title>Sinirhodobacter sp. nov., isolated from ocean surface sediments.</title>
        <authorList>
            <person name="He W."/>
            <person name="Wang L."/>
            <person name="Zhang D.-F."/>
        </authorList>
    </citation>
    <scope>NUCLEOTIDE SEQUENCE [LARGE SCALE GENOMIC DNA]</scope>
    <source>
        <strain evidence="8 9">WL0115</strain>
    </source>
</reference>
<evidence type="ECO:0000256" key="2">
    <source>
        <dbReference type="ARBA" id="ARBA00022517"/>
    </source>
</evidence>
<feature type="domain" description="Ribosome maturation factor RimM PRC barrel" evidence="7">
    <location>
        <begin position="100"/>
        <end position="167"/>
    </location>
</feature>
<feature type="domain" description="RimM N-terminal" evidence="6">
    <location>
        <begin position="8"/>
        <end position="87"/>
    </location>
</feature>
<keyword evidence="4 5" id="KW-0143">Chaperone</keyword>
<comment type="subcellular location">
    <subcellularLocation>
        <location evidence="5">Cytoplasm</location>
    </subcellularLocation>
</comment>
<evidence type="ECO:0000256" key="1">
    <source>
        <dbReference type="ARBA" id="ARBA00022490"/>
    </source>
</evidence>
<sequence>MSQSDRVCVGAIAGAFGVQGEVRLKSFCTEPEDIASYGPLYSEDGKRSFTVRLTRPVTGGLGARLSGVLTKEDADALRGATLWVDREKLPSLPDDEFYHTDLIGLEVFDAGGAPIGRVRAVQNFGAGDILEIFAPGRRTTLMLPFTRTVVPTVDIKAGRIIADPPEDVE</sequence>
<evidence type="ECO:0000256" key="5">
    <source>
        <dbReference type="HAMAP-Rule" id="MF_00014"/>
    </source>
</evidence>
<evidence type="ECO:0000256" key="4">
    <source>
        <dbReference type="ARBA" id="ARBA00023186"/>
    </source>
</evidence>
<organism evidence="8 9">
    <name type="scientific">Sedimentimonas flavescens</name>
    <dbReference type="NCBI Taxonomy" id="2851012"/>
    <lineage>
        <taxon>Bacteria</taxon>
        <taxon>Pseudomonadati</taxon>
        <taxon>Pseudomonadota</taxon>
        <taxon>Alphaproteobacteria</taxon>
        <taxon>Rhodobacterales</taxon>
        <taxon>Rhodobacter group</taxon>
        <taxon>Sedimentimonas</taxon>
    </lineage>
</organism>
<dbReference type="RefSeq" id="WP_263848310.1">
    <property type="nucleotide sequence ID" value="NZ_JAOWKW010000011.1"/>
</dbReference>
<proteinExistence type="inferred from homology"/>
<evidence type="ECO:0000259" key="6">
    <source>
        <dbReference type="Pfam" id="PF01782"/>
    </source>
</evidence>
<accession>A0ABT3A1G2</accession>
<dbReference type="InterPro" id="IPR011961">
    <property type="entry name" value="RimM"/>
</dbReference>
<comment type="domain">
    <text evidence="5">The PRC barrel domain binds ribosomal protein uS19.</text>
</comment>
<dbReference type="InterPro" id="IPR002676">
    <property type="entry name" value="RimM_N"/>
</dbReference>
<evidence type="ECO:0000313" key="8">
    <source>
        <dbReference type="EMBL" id="MCV2879836.1"/>
    </source>
</evidence>
<dbReference type="Gene3D" id="2.40.30.60">
    <property type="entry name" value="RimM"/>
    <property type="match status" value="1"/>
</dbReference>
<keyword evidence="9" id="KW-1185">Reference proteome</keyword>
<dbReference type="PANTHER" id="PTHR33692">
    <property type="entry name" value="RIBOSOME MATURATION FACTOR RIMM"/>
    <property type="match status" value="1"/>
</dbReference>
<dbReference type="InterPro" id="IPR036976">
    <property type="entry name" value="RimM_N_sf"/>
</dbReference>
<comment type="function">
    <text evidence="5">An accessory protein needed during the final step in the assembly of 30S ribosomal subunit, possibly for assembly of the head region. Essential for efficient processing of 16S rRNA. May be needed both before and after RbfA during the maturation of 16S rRNA. It has affinity for free ribosomal 30S subunits but not for 70S ribosomes.</text>
</comment>
<dbReference type="Pfam" id="PF24986">
    <property type="entry name" value="PRC_RimM"/>
    <property type="match status" value="1"/>
</dbReference>
<dbReference type="Gene3D" id="2.30.30.240">
    <property type="entry name" value="PRC-barrel domain"/>
    <property type="match status" value="1"/>
</dbReference>
<keyword evidence="1 5" id="KW-0963">Cytoplasm</keyword>
<keyword evidence="3 5" id="KW-0698">rRNA processing</keyword>
<evidence type="ECO:0000313" key="9">
    <source>
        <dbReference type="Proteomes" id="UP001526166"/>
    </source>
</evidence>
<dbReference type="InterPro" id="IPR056792">
    <property type="entry name" value="PRC_RimM"/>
</dbReference>
<dbReference type="HAMAP" id="MF_00014">
    <property type="entry name" value="Ribosome_mat_RimM"/>
    <property type="match status" value="1"/>
</dbReference>
<name>A0ABT3A1G2_9RHOB</name>
<dbReference type="SUPFAM" id="SSF50346">
    <property type="entry name" value="PRC-barrel domain"/>
    <property type="match status" value="1"/>
</dbReference>
<protein>
    <recommendedName>
        <fullName evidence="5">Ribosome maturation factor RimM</fullName>
    </recommendedName>
</protein>
<evidence type="ECO:0000256" key="3">
    <source>
        <dbReference type="ARBA" id="ARBA00022552"/>
    </source>
</evidence>
<dbReference type="SUPFAM" id="SSF50447">
    <property type="entry name" value="Translation proteins"/>
    <property type="match status" value="1"/>
</dbReference>
<evidence type="ECO:0000259" key="7">
    <source>
        <dbReference type="Pfam" id="PF24986"/>
    </source>
</evidence>
<dbReference type="InterPro" id="IPR009000">
    <property type="entry name" value="Transl_B-barrel_sf"/>
</dbReference>
<dbReference type="NCBIfam" id="TIGR02273">
    <property type="entry name" value="16S_RimM"/>
    <property type="match status" value="1"/>
</dbReference>
<dbReference type="EMBL" id="JAOWKW010000011">
    <property type="protein sequence ID" value="MCV2879836.1"/>
    <property type="molecule type" value="Genomic_DNA"/>
</dbReference>
<gene>
    <name evidence="5 8" type="primary">rimM</name>
    <name evidence="8" type="ORF">OE699_13370</name>
</gene>
<comment type="caution">
    <text evidence="8">The sequence shown here is derived from an EMBL/GenBank/DDBJ whole genome shotgun (WGS) entry which is preliminary data.</text>
</comment>
<dbReference type="Pfam" id="PF01782">
    <property type="entry name" value="RimM"/>
    <property type="match status" value="1"/>
</dbReference>
<comment type="subunit">
    <text evidence="5">Binds ribosomal protein uS19.</text>
</comment>
<comment type="similarity">
    <text evidence="5">Belongs to the RimM family.</text>
</comment>
<keyword evidence="2 5" id="KW-0690">Ribosome biogenesis</keyword>
<dbReference type="Proteomes" id="UP001526166">
    <property type="component" value="Unassembled WGS sequence"/>
</dbReference>
<dbReference type="InterPro" id="IPR011033">
    <property type="entry name" value="PRC_barrel-like_sf"/>
</dbReference>
<dbReference type="PANTHER" id="PTHR33692:SF1">
    <property type="entry name" value="RIBOSOME MATURATION FACTOR RIMM"/>
    <property type="match status" value="1"/>
</dbReference>